<evidence type="ECO:0000313" key="1">
    <source>
        <dbReference type="EMBL" id="KAL2722476.1"/>
    </source>
</evidence>
<organism evidence="1 2">
    <name type="scientific">Vespula squamosa</name>
    <name type="common">Southern yellow jacket</name>
    <name type="synonym">Wasp</name>
    <dbReference type="NCBI Taxonomy" id="30214"/>
    <lineage>
        <taxon>Eukaryota</taxon>
        <taxon>Metazoa</taxon>
        <taxon>Ecdysozoa</taxon>
        <taxon>Arthropoda</taxon>
        <taxon>Hexapoda</taxon>
        <taxon>Insecta</taxon>
        <taxon>Pterygota</taxon>
        <taxon>Neoptera</taxon>
        <taxon>Endopterygota</taxon>
        <taxon>Hymenoptera</taxon>
        <taxon>Apocrita</taxon>
        <taxon>Aculeata</taxon>
        <taxon>Vespoidea</taxon>
        <taxon>Vespidae</taxon>
        <taxon>Vespinae</taxon>
        <taxon>Vespula</taxon>
    </lineage>
</organism>
<accession>A0ABD2APC3</accession>
<gene>
    <name evidence="1" type="ORF">V1478_009339</name>
</gene>
<proteinExistence type="predicted"/>
<protein>
    <submittedName>
        <fullName evidence="1">Uncharacterized protein</fullName>
    </submittedName>
</protein>
<dbReference type="AlphaFoldDB" id="A0ABD2APC3"/>
<dbReference type="EMBL" id="JAUDFV010000141">
    <property type="protein sequence ID" value="KAL2722476.1"/>
    <property type="molecule type" value="Genomic_DNA"/>
</dbReference>
<keyword evidence="2" id="KW-1185">Reference proteome</keyword>
<reference evidence="1 2" key="1">
    <citation type="journal article" date="2024" name="Ann. Entomol. Soc. Am.">
        <title>Genomic analyses of the southern and eastern yellowjacket wasps (Hymenoptera: Vespidae) reveal evolutionary signatures of social life.</title>
        <authorList>
            <person name="Catto M.A."/>
            <person name="Caine P.B."/>
            <person name="Orr S.E."/>
            <person name="Hunt B.G."/>
            <person name="Goodisman M.A.D."/>
        </authorList>
    </citation>
    <scope>NUCLEOTIDE SEQUENCE [LARGE SCALE GENOMIC DNA]</scope>
    <source>
        <strain evidence="1">233</strain>
        <tissue evidence="1">Head and thorax</tissue>
    </source>
</reference>
<evidence type="ECO:0000313" key="2">
    <source>
        <dbReference type="Proteomes" id="UP001607302"/>
    </source>
</evidence>
<comment type="caution">
    <text evidence="1">The sequence shown here is derived from an EMBL/GenBank/DDBJ whole genome shotgun (WGS) entry which is preliminary data.</text>
</comment>
<dbReference type="Proteomes" id="UP001607302">
    <property type="component" value="Unassembled WGS sequence"/>
</dbReference>
<sequence>MKTSSFSLRVMRRRRLSLTIVNSIISHRLIFNLIRLEISRPSCCSFVSLSSLKDVVSFKLDTESKCIQFIKQMLIDYSSIKVENIFEDQDIRLCVFGVNMKIKAREELILNKNNEESRRIKSLMLFTAFRSEQSEEICMFRSTLQHQQWQHCSTNGGSPVPSQYSWLADTVVL</sequence>
<name>A0ABD2APC3_VESSQ</name>